<dbReference type="KEGG" id="roy:G3A56_07200"/>
<evidence type="ECO:0000313" key="3">
    <source>
        <dbReference type="Proteomes" id="UP000464865"/>
    </source>
</evidence>
<dbReference type="PANTHER" id="PTHR35894">
    <property type="entry name" value="GENERAL SECRETION PATHWAY PROTEIN A-RELATED"/>
    <property type="match status" value="1"/>
</dbReference>
<dbReference type="InterPro" id="IPR052026">
    <property type="entry name" value="ExeA_AAA_ATPase_DNA-bind"/>
</dbReference>
<dbReference type="SUPFAM" id="SSF52540">
    <property type="entry name" value="P-loop containing nucleoside triphosphate hydrolases"/>
    <property type="match status" value="1"/>
</dbReference>
<dbReference type="Proteomes" id="UP000464865">
    <property type="component" value="Chromosome M15-11"/>
</dbReference>
<dbReference type="GO" id="GO:0016887">
    <property type="term" value="F:ATP hydrolysis activity"/>
    <property type="evidence" value="ECO:0007669"/>
    <property type="project" value="InterPro"/>
</dbReference>
<dbReference type="Gene3D" id="3.40.50.300">
    <property type="entry name" value="P-loop containing nucleotide triphosphate hydrolases"/>
    <property type="match status" value="1"/>
</dbReference>
<reference evidence="2 3" key="1">
    <citation type="submission" date="2020-02" db="EMBL/GenBank/DDBJ databases">
        <title>Plant-Promoting Endophytic Bacterium Rhizobium oryzihabitans sp. nov., Isolated from the Root of Rice.</title>
        <authorList>
            <person name="zhao J."/>
            <person name="Zhang G."/>
        </authorList>
    </citation>
    <scope>NUCLEOTIDE SEQUENCE [LARGE SCALE GENOMIC DNA]</scope>
    <source>
        <strain evidence="2 3">M15</strain>
    </source>
</reference>
<sequence length="255" mass="28490">MKNTFVETSNVKRFLSALSALEDRGAQEACLAVVDGEPGLGKTTTLKNWVAQSGWVYLRAKKEWKSGWMMNELLEALPVKPPYSIEKKYETILRELGSRHSAALMSKRTFGLVIDEADHISTKEALLETVRDISDMLEMPVILVGMGKINDNISRFPQISSRISQRVKFQKASREDIRLLIDRKCEVKVADCLIDFVLKVSQGFNREVLEAIANIEKFGLRADPGPAGVTVADMAGLKVLSDRRTSKPIHVPEFA</sequence>
<dbReference type="Pfam" id="PF13401">
    <property type="entry name" value="AAA_22"/>
    <property type="match status" value="1"/>
</dbReference>
<dbReference type="GO" id="GO:0005524">
    <property type="term" value="F:ATP binding"/>
    <property type="evidence" value="ECO:0007669"/>
    <property type="project" value="UniProtKB-KW"/>
</dbReference>
<accession>A0A7L5BG43</accession>
<dbReference type="RefSeq" id="WP_003492037.1">
    <property type="nucleotide sequence ID" value="NZ_CP048632.1"/>
</dbReference>
<keyword evidence="3" id="KW-1185">Reference proteome</keyword>
<proteinExistence type="predicted"/>
<keyword evidence="2" id="KW-0067">ATP-binding</keyword>
<keyword evidence="2" id="KW-0547">Nucleotide-binding</keyword>
<dbReference type="InterPro" id="IPR027417">
    <property type="entry name" value="P-loop_NTPase"/>
</dbReference>
<dbReference type="InterPro" id="IPR049945">
    <property type="entry name" value="AAA_22"/>
</dbReference>
<dbReference type="EMBL" id="CP048632">
    <property type="protein sequence ID" value="QIB37802.1"/>
    <property type="molecule type" value="Genomic_DNA"/>
</dbReference>
<evidence type="ECO:0000313" key="2">
    <source>
        <dbReference type="EMBL" id="QIB37802.1"/>
    </source>
</evidence>
<evidence type="ECO:0000259" key="1">
    <source>
        <dbReference type="Pfam" id="PF13401"/>
    </source>
</evidence>
<gene>
    <name evidence="2" type="ORF">G3A56_07200</name>
</gene>
<organism evidence="2 3">
    <name type="scientific">Rhizobium oryzihabitans</name>
    <dbReference type="NCBI Taxonomy" id="2267833"/>
    <lineage>
        <taxon>Bacteria</taxon>
        <taxon>Pseudomonadati</taxon>
        <taxon>Pseudomonadota</taxon>
        <taxon>Alphaproteobacteria</taxon>
        <taxon>Hyphomicrobiales</taxon>
        <taxon>Rhizobiaceae</taxon>
        <taxon>Rhizobium/Agrobacterium group</taxon>
        <taxon>Rhizobium</taxon>
    </lineage>
</organism>
<dbReference type="PANTHER" id="PTHR35894:SF5">
    <property type="entry name" value="MU-LIKE PROPHAGE FLUMU DNA TRANSPOSITION PROTEIN B"/>
    <property type="match status" value="1"/>
</dbReference>
<name>A0A7L5BG43_9HYPH</name>
<dbReference type="AlphaFoldDB" id="A0A7L5BG43"/>
<protein>
    <submittedName>
        <fullName evidence="2">ATP-binding protein</fullName>
    </submittedName>
</protein>
<feature type="domain" description="ORC1/DEAH AAA+ ATPase" evidence="1">
    <location>
        <begin position="31"/>
        <end position="151"/>
    </location>
</feature>